<reference evidence="2" key="1">
    <citation type="journal article" date="2018" name="Genome Biol.">
        <title>SKESA: strategic k-mer extension for scrupulous assemblies.</title>
        <authorList>
            <person name="Souvorov A."/>
            <person name="Agarwala R."/>
            <person name="Lipman D.J."/>
        </authorList>
    </citation>
    <scope>NUCLEOTIDE SEQUENCE</scope>
    <source>
        <strain evidence="2">D3612</strain>
    </source>
</reference>
<dbReference type="RefSeq" id="WP_011946821.1">
    <property type="nucleotide sequence ID" value="NZ_CCZG01000040.1"/>
</dbReference>
<evidence type="ECO:0000313" key="2">
    <source>
        <dbReference type="EMBL" id="HAT1595025.1"/>
    </source>
</evidence>
<reference evidence="2" key="2">
    <citation type="submission" date="2020-11" db="EMBL/GenBank/DDBJ databases">
        <authorList>
            <consortium name="NCBI Pathogen Detection Project"/>
        </authorList>
    </citation>
    <scope>NUCLEOTIDE SEQUENCE</scope>
    <source>
        <strain evidence="2">D3612</strain>
    </source>
</reference>
<evidence type="ECO:0008006" key="5">
    <source>
        <dbReference type="Google" id="ProtNLM"/>
    </source>
</evidence>
<evidence type="ECO:0000313" key="4">
    <source>
        <dbReference type="Proteomes" id="UP000861567"/>
    </source>
</evidence>
<comment type="caution">
    <text evidence="2">The sequence shown here is derived from an EMBL/GenBank/DDBJ whole genome shotgun (WGS) entry which is preliminary data.</text>
</comment>
<gene>
    <name evidence="2" type="ORF">I8Y58_000213</name>
    <name evidence="3" type="ORF">O6C86_09045</name>
</gene>
<accession>A0AAN5KNP0</accession>
<feature type="coiled-coil region" evidence="1">
    <location>
        <begin position="473"/>
        <end position="515"/>
    </location>
</feature>
<proteinExistence type="predicted"/>
<dbReference type="Proteomes" id="UP001071279">
    <property type="component" value="Unassembled WGS sequence"/>
</dbReference>
<dbReference type="AlphaFoldDB" id="A0AAN5KNP0"/>
<dbReference type="EMBL" id="DACSEI010000001">
    <property type="protein sequence ID" value="HAT1595025.1"/>
    <property type="molecule type" value="Genomic_DNA"/>
</dbReference>
<dbReference type="Proteomes" id="UP000861567">
    <property type="component" value="Unassembled WGS sequence"/>
</dbReference>
<sequence length="882" mass="100217">MDVGQKIRILKRYLKEKSVTPEDVNLNDQDLTAYARLDKLLDYISIHNNGLFDFTTLESDEKQWKQYVDILNYSATCSPGSPPALIDTSERKAQFGLQYWLNTRTIEALPRDNYYTRTVTLSEEADEELEQLITESRAKLYEITQTFTEVSSFNPANIIQVTNQISSIKEKLDTLTGNNPQITRLQKKLNVLTDLNKINQLERLNIPQDNGSNLSYCTLAETIEGVTEKIPLITLAKVKEQLRHLCAQNELDLDSYSVSREQYYKLGIEGILKLPKYGDIKEVQREAMALNISRLMGLDTTSSTTVSYNGHPALFIPFDNINLLNEFSSGKIFKVGMGLSGQSYTHYSTIKPLGEGIQADLYIKDFGHALALLYLCCDTDAIGGYCKNKALRNYSSLYIFDQVITDTDKFILDSRISLQPDQFIMKHTRHGQGRNRTLIEDSSLVTKYASLVRLKELKRIITQYCDHISWLHHNRTQAIKKQLQEELAKDERVRLTEELNDVEILEKDAEQIKSQILIRINKIAEVLPQTTGPVGSDVIRQCLILEKLLHNPVLYSDDGRPYKNPWTTRQANTVQTINDLQNGKIQITFKFNIPEEMVDFIKRHGGGDSLTISSPKVITISKAHLDGLRENMLHPEHSPELSLNTDYLDDKDLCIIKMAYRIGNRTKILNAIAEYRVLMNNEQVSFHNKIECLAQTEAKIKALIELANDKGLGMHILKKFYFDAQQRLQKLINPEVLPHDIGQAFAAALRLDRVSELNKVVREAIVQNKVTDPQFVTFLTNCIKKEALATNYKDAQKASRALLIESQRIINHLKSPVVPLIVQLGGQVHSQAELADTDGLANLENDLQLDFEKPDTESMITMDLHQAVTKEEMIGNGMTVKV</sequence>
<reference evidence="3" key="3">
    <citation type="submission" date="2022-12" db="EMBL/GenBank/DDBJ databases">
        <title>Comparative genomics of Legionella pneumophila isolates from the West Bank and Germany support molecular epidemiology of Legionnaires disease.</title>
        <authorList>
            <person name="Zayed A.R."/>
            <person name="Bitar D.M."/>
            <person name="Steinert M."/>
            <person name="Lueck C."/>
            <person name="Brettar I."/>
            <person name="Hoefle M.G."/>
            <person name="Bunk B."/>
        </authorList>
    </citation>
    <scope>NUCLEOTIDE SEQUENCE</scope>
    <source>
        <strain evidence="3">H23</strain>
    </source>
</reference>
<evidence type="ECO:0000256" key="1">
    <source>
        <dbReference type="SAM" id="Coils"/>
    </source>
</evidence>
<protein>
    <recommendedName>
        <fullName evidence="5">Coiled-coil protein</fullName>
    </recommendedName>
</protein>
<dbReference type="EMBL" id="JAPXIC010000052">
    <property type="protein sequence ID" value="MCZ4719359.1"/>
    <property type="molecule type" value="Genomic_DNA"/>
</dbReference>
<evidence type="ECO:0000313" key="3">
    <source>
        <dbReference type="EMBL" id="MCZ4719359.1"/>
    </source>
</evidence>
<keyword evidence="1" id="KW-0175">Coiled coil</keyword>
<organism evidence="2 4">
    <name type="scientific">Legionella pneumophila</name>
    <dbReference type="NCBI Taxonomy" id="446"/>
    <lineage>
        <taxon>Bacteria</taxon>
        <taxon>Pseudomonadati</taxon>
        <taxon>Pseudomonadota</taxon>
        <taxon>Gammaproteobacteria</taxon>
        <taxon>Legionellales</taxon>
        <taxon>Legionellaceae</taxon>
        <taxon>Legionella</taxon>
    </lineage>
</organism>
<name>A0AAN5KNP0_LEGPN</name>